<organism evidence="3 4">
    <name type="scientific">Laetiporus sulphureus 93-53</name>
    <dbReference type="NCBI Taxonomy" id="1314785"/>
    <lineage>
        <taxon>Eukaryota</taxon>
        <taxon>Fungi</taxon>
        <taxon>Dikarya</taxon>
        <taxon>Basidiomycota</taxon>
        <taxon>Agaricomycotina</taxon>
        <taxon>Agaricomycetes</taxon>
        <taxon>Polyporales</taxon>
        <taxon>Laetiporus</taxon>
    </lineage>
</organism>
<feature type="compositionally biased region" description="Polar residues" evidence="1">
    <location>
        <begin position="117"/>
        <end position="134"/>
    </location>
</feature>
<dbReference type="EMBL" id="KV427616">
    <property type="protein sequence ID" value="KZT08190.1"/>
    <property type="molecule type" value="Genomic_DNA"/>
</dbReference>
<feature type="compositionally biased region" description="Polar residues" evidence="1">
    <location>
        <begin position="326"/>
        <end position="343"/>
    </location>
</feature>
<name>A0A165F1R8_9APHY</name>
<feature type="transmembrane region" description="Helical" evidence="2">
    <location>
        <begin position="394"/>
        <end position="418"/>
    </location>
</feature>
<keyword evidence="2" id="KW-1133">Transmembrane helix</keyword>
<gene>
    <name evidence="3" type="ORF">LAESUDRAFT_649649</name>
</gene>
<keyword evidence="4" id="KW-1185">Reference proteome</keyword>
<dbReference type="STRING" id="1314785.A0A165F1R8"/>
<evidence type="ECO:0000313" key="4">
    <source>
        <dbReference type="Proteomes" id="UP000076871"/>
    </source>
</evidence>
<accession>A0A165F1R8</accession>
<feature type="region of interest" description="Disordered" evidence="1">
    <location>
        <begin position="109"/>
        <end position="170"/>
    </location>
</feature>
<protein>
    <submittedName>
        <fullName evidence="3">Uncharacterized protein</fullName>
    </submittedName>
</protein>
<reference evidence="3 4" key="1">
    <citation type="journal article" date="2016" name="Mol. Biol. Evol.">
        <title>Comparative Genomics of Early-Diverging Mushroom-Forming Fungi Provides Insights into the Origins of Lignocellulose Decay Capabilities.</title>
        <authorList>
            <person name="Nagy L.G."/>
            <person name="Riley R."/>
            <person name="Tritt A."/>
            <person name="Adam C."/>
            <person name="Daum C."/>
            <person name="Floudas D."/>
            <person name="Sun H."/>
            <person name="Yadav J.S."/>
            <person name="Pangilinan J."/>
            <person name="Larsson K.H."/>
            <person name="Matsuura K."/>
            <person name="Barry K."/>
            <person name="Labutti K."/>
            <person name="Kuo R."/>
            <person name="Ohm R.A."/>
            <person name="Bhattacharya S.S."/>
            <person name="Shirouzu T."/>
            <person name="Yoshinaga Y."/>
            <person name="Martin F.M."/>
            <person name="Grigoriev I.V."/>
            <person name="Hibbett D.S."/>
        </authorList>
    </citation>
    <scope>NUCLEOTIDE SEQUENCE [LARGE SCALE GENOMIC DNA]</scope>
    <source>
        <strain evidence="3 4">93-53</strain>
    </source>
</reference>
<feature type="region of interest" description="Disordered" evidence="1">
    <location>
        <begin position="306"/>
        <end position="362"/>
    </location>
</feature>
<keyword evidence="2" id="KW-0472">Membrane</keyword>
<dbReference type="RefSeq" id="XP_040765930.1">
    <property type="nucleotide sequence ID" value="XM_040904192.1"/>
</dbReference>
<evidence type="ECO:0000256" key="2">
    <source>
        <dbReference type="SAM" id="Phobius"/>
    </source>
</evidence>
<dbReference type="OrthoDB" id="3251367at2759"/>
<proteinExistence type="predicted"/>
<feature type="region of interest" description="Disordered" evidence="1">
    <location>
        <begin position="57"/>
        <end position="89"/>
    </location>
</feature>
<dbReference type="GeneID" id="63821222"/>
<feature type="region of interest" description="Disordered" evidence="1">
    <location>
        <begin position="9"/>
        <end position="42"/>
    </location>
</feature>
<evidence type="ECO:0000313" key="3">
    <source>
        <dbReference type="EMBL" id="KZT08190.1"/>
    </source>
</evidence>
<feature type="compositionally biased region" description="Pro residues" evidence="1">
    <location>
        <begin position="348"/>
        <end position="357"/>
    </location>
</feature>
<feature type="compositionally biased region" description="Polar residues" evidence="1">
    <location>
        <begin position="72"/>
        <end position="89"/>
    </location>
</feature>
<dbReference type="InParanoid" id="A0A165F1R8"/>
<sequence>MLATLYHMFQPIAGDDPNQQSENDQEREENDSAVVLERPAQLDRKASSTLSLAMDRMRGTAPSRISWKAPSSLASPSSIRDPTWGTQYETHSASEPSLLLLNNATVHKTASVRRHSSQSLRTQSATGSETSEGQSAADPMHTRQLSALSDRVHFRVPTSRRPSVDSLPLTPDSARTHDGHAAIGLSAFPSAFINRPLKRTGSAASTSTFLSTVSAAPPPSIPPLDLRPNFQSTLSVAPRKSRLPAPTLPTVVGSPHPAKYSVIYEDNSSVRTSSFITAPSVHTPTPEPDLPHEVVAQDYAVSVVPSTEATPAVRTSGLPEGLYDADSNTQSRRSTPDNTQNGQLEPLLSPPAMPRPRSPSNDSESYIYNRWLRGVSFGSTRPVLERVKRDRLRFNLACVLFWVGFIGPWCWLIGGWLLSRDGLFTQDEQRAYPVLPMWVHKGKERADHADRDKVIVRKHTGVKLCYPLVAPSAEGLAPSVAGSVLSIGKFKPKNCTERRVDPWVLRCRYAAVTSGVLLLAACIVAVVVACTYS</sequence>
<evidence type="ECO:0000256" key="1">
    <source>
        <dbReference type="SAM" id="MobiDB-lite"/>
    </source>
</evidence>
<feature type="transmembrane region" description="Helical" evidence="2">
    <location>
        <begin position="509"/>
        <end position="532"/>
    </location>
</feature>
<keyword evidence="2" id="KW-0812">Transmembrane</keyword>
<dbReference type="Proteomes" id="UP000076871">
    <property type="component" value="Unassembled WGS sequence"/>
</dbReference>
<dbReference type="AlphaFoldDB" id="A0A165F1R8"/>